<gene>
    <name evidence="2" type="ORF">P280DRAFT_517289</name>
</gene>
<protein>
    <submittedName>
        <fullName evidence="2">Uncharacterized protein</fullName>
    </submittedName>
</protein>
<evidence type="ECO:0000313" key="2">
    <source>
        <dbReference type="EMBL" id="KAF2641061.1"/>
    </source>
</evidence>
<accession>A0A6A6S1V6</accession>
<keyword evidence="3" id="KW-1185">Reference proteome</keyword>
<dbReference type="AlphaFoldDB" id="A0A6A6S1V6"/>
<evidence type="ECO:0000313" key="3">
    <source>
        <dbReference type="Proteomes" id="UP000799753"/>
    </source>
</evidence>
<feature type="region of interest" description="Disordered" evidence="1">
    <location>
        <begin position="88"/>
        <end position="120"/>
    </location>
</feature>
<proteinExistence type="predicted"/>
<dbReference type="Proteomes" id="UP000799753">
    <property type="component" value="Unassembled WGS sequence"/>
</dbReference>
<sequence>MSTWLKSSHASGNPAMSPSCNWDTEGKEYTCWGHRDEKWFVVLKIDVSVGGVVSDEPKPAYVAGWRGRVFLADTVSFTEEKRKLAKSKGRKWGKDSLNSGPSLGYAQSGHDAGRVGEPESGSEAAGVCQYDVEMSQARLEVAQVVRRQGLRCVVLNDNKMLLTVVVASSDIVANTTTLQRSQTHERLLARLEDLHDGNRIRETS</sequence>
<dbReference type="EMBL" id="MU006783">
    <property type="protein sequence ID" value="KAF2641061.1"/>
    <property type="molecule type" value="Genomic_DNA"/>
</dbReference>
<reference evidence="2" key="1">
    <citation type="journal article" date="2020" name="Stud. Mycol.">
        <title>101 Dothideomycetes genomes: a test case for predicting lifestyles and emergence of pathogens.</title>
        <authorList>
            <person name="Haridas S."/>
            <person name="Albert R."/>
            <person name="Binder M."/>
            <person name="Bloem J."/>
            <person name="Labutti K."/>
            <person name="Salamov A."/>
            <person name="Andreopoulos B."/>
            <person name="Baker S."/>
            <person name="Barry K."/>
            <person name="Bills G."/>
            <person name="Bluhm B."/>
            <person name="Cannon C."/>
            <person name="Castanera R."/>
            <person name="Culley D."/>
            <person name="Daum C."/>
            <person name="Ezra D."/>
            <person name="Gonzalez J."/>
            <person name="Henrissat B."/>
            <person name="Kuo A."/>
            <person name="Liang C."/>
            <person name="Lipzen A."/>
            <person name="Lutzoni F."/>
            <person name="Magnuson J."/>
            <person name="Mondo S."/>
            <person name="Nolan M."/>
            <person name="Ohm R."/>
            <person name="Pangilinan J."/>
            <person name="Park H.-J."/>
            <person name="Ramirez L."/>
            <person name="Alfaro M."/>
            <person name="Sun H."/>
            <person name="Tritt A."/>
            <person name="Yoshinaga Y."/>
            <person name="Zwiers L.-H."/>
            <person name="Turgeon B."/>
            <person name="Goodwin S."/>
            <person name="Spatafora J."/>
            <person name="Crous P."/>
            <person name="Grigoriev I."/>
        </authorList>
    </citation>
    <scope>NUCLEOTIDE SEQUENCE</scope>
    <source>
        <strain evidence="2">CBS 473.64</strain>
    </source>
</reference>
<name>A0A6A6S1V6_9PLEO</name>
<evidence type="ECO:0000256" key="1">
    <source>
        <dbReference type="SAM" id="MobiDB-lite"/>
    </source>
</evidence>
<organism evidence="2 3">
    <name type="scientific">Massarina eburnea CBS 473.64</name>
    <dbReference type="NCBI Taxonomy" id="1395130"/>
    <lineage>
        <taxon>Eukaryota</taxon>
        <taxon>Fungi</taxon>
        <taxon>Dikarya</taxon>
        <taxon>Ascomycota</taxon>
        <taxon>Pezizomycotina</taxon>
        <taxon>Dothideomycetes</taxon>
        <taxon>Pleosporomycetidae</taxon>
        <taxon>Pleosporales</taxon>
        <taxon>Massarineae</taxon>
        <taxon>Massarinaceae</taxon>
        <taxon>Massarina</taxon>
    </lineage>
</organism>